<dbReference type="RefSeq" id="WP_053657419.1">
    <property type="nucleotide sequence ID" value="NZ_CP130472.1"/>
</dbReference>
<dbReference type="SUPFAM" id="SSF46785">
    <property type="entry name" value="Winged helix' DNA-binding domain"/>
    <property type="match status" value="1"/>
</dbReference>
<evidence type="ECO:0000313" key="2">
    <source>
        <dbReference type="EMBL" id="WLS45557.1"/>
    </source>
</evidence>
<dbReference type="Pfam" id="PF12802">
    <property type="entry name" value="MarR_2"/>
    <property type="match status" value="1"/>
</dbReference>
<dbReference type="AlphaFoldDB" id="A0AAJ6HSR1"/>
<dbReference type="InterPro" id="IPR036390">
    <property type="entry name" value="WH_DNA-bd_sf"/>
</dbReference>
<proteinExistence type="predicted"/>
<accession>A0AAJ6HSR1</accession>
<sequence>MTEPERLNDREQRAWFGFLVMQEDVRRHMNRQLLRDAGISLADFAVLSGLRLHGEGPMRVFELREVLRWEKTRLTHQVSRMIRRGLLERRSSDDDARGTYIALTGEGRTVIDRATPLHLRYVREVFLDVLSPRQLDTLAVMSEAVLDNLKDDPFEE</sequence>
<dbReference type="PROSITE" id="PS50995">
    <property type="entry name" value="HTH_MARR_2"/>
    <property type="match status" value="1"/>
</dbReference>
<dbReference type="EMBL" id="CP130472">
    <property type="protein sequence ID" value="WLS45557.1"/>
    <property type="molecule type" value="Genomic_DNA"/>
</dbReference>
<reference evidence="2 3" key="1">
    <citation type="submission" date="2023-07" db="EMBL/GenBank/DDBJ databases">
        <title>Micromonospora profundi TRM 95458 converts glycerol to a new osmotic compound.</title>
        <authorList>
            <person name="Lu D."/>
        </authorList>
    </citation>
    <scope>NUCLEOTIDE SEQUENCE [LARGE SCALE GENOMIC DNA]</scope>
    <source>
        <strain evidence="2 3">TRM95458</strain>
    </source>
</reference>
<dbReference type="PANTHER" id="PTHR33164:SF99">
    <property type="entry name" value="MARR FAMILY REGULATORY PROTEIN"/>
    <property type="match status" value="1"/>
</dbReference>
<dbReference type="GO" id="GO:0003700">
    <property type="term" value="F:DNA-binding transcription factor activity"/>
    <property type="evidence" value="ECO:0007669"/>
    <property type="project" value="InterPro"/>
</dbReference>
<organism evidence="2 3">
    <name type="scientific">Micromonospora profundi</name>
    <dbReference type="NCBI Taxonomy" id="1420889"/>
    <lineage>
        <taxon>Bacteria</taxon>
        <taxon>Bacillati</taxon>
        <taxon>Actinomycetota</taxon>
        <taxon>Actinomycetes</taxon>
        <taxon>Micromonosporales</taxon>
        <taxon>Micromonosporaceae</taxon>
        <taxon>Micromonospora</taxon>
    </lineage>
</organism>
<dbReference type="InterPro" id="IPR036388">
    <property type="entry name" value="WH-like_DNA-bd_sf"/>
</dbReference>
<dbReference type="GO" id="GO:0006950">
    <property type="term" value="P:response to stress"/>
    <property type="evidence" value="ECO:0007669"/>
    <property type="project" value="TreeGrafter"/>
</dbReference>
<dbReference type="PANTHER" id="PTHR33164">
    <property type="entry name" value="TRANSCRIPTIONAL REGULATOR, MARR FAMILY"/>
    <property type="match status" value="1"/>
</dbReference>
<keyword evidence="3" id="KW-1185">Reference proteome</keyword>
<gene>
    <name evidence="2" type="ORF">Q3V37_30130</name>
</gene>
<dbReference type="Proteomes" id="UP001235874">
    <property type="component" value="Chromosome"/>
</dbReference>
<protein>
    <submittedName>
        <fullName evidence="2">MarR family winged helix-turn-helix transcriptional regulator</fullName>
    </submittedName>
</protein>
<feature type="domain" description="HTH marR-type" evidence="1">
    <location>
        <begin position="1"/>
        <end position="147"/>
    </location>
</feature>
<dbReference type="SMART" id="SM00347">
    <property type="entry name" value="HTH_MARR"/>
    <property type="match status" value="1"/>
</dbReference>
<evidence type="ECO:0000259" key="1">
    <source>
        <dbReference type="PROSITE" id="PS50995"/>
    </source>
</evidence>
<dbReference type="KEGG" id="mprn:Q3V37_30130"/>
<dbReference type="Gene3D" id="1.10.10.10">
    <property type="entry name" value="Winged helix-like DNA-binding domain superfamily/Winged helix DNA-binding domain"/>
    <property type="match status" value="1"/>
</dbReference>
<evidence type="ECO:0000313" key="3">
    <source>
        <dbReference type="Proteomes" id="UP001235874"/>
    </source>
</evidence>
<dbReference type="InterPro" id="IPR000835">
    <property type="entry name" value="HTH_MarR-typ"/>
</dbReference>
<dbReference type="InterPro" id="IPR039422">
    <property type="entry name" value="MarR/SlyA-like"/>
</dbReference>
<name>A0AAJ6HSR1_9ACTN</name>